<sequence length="196" mass="20186">MTTTATAPSSSPDTPATPTTPESAKGARLALLISGLAAVAFGIAVLVWPTKTAVALTAVIGIYAVIAGIAYVALGILAKDLGAGGRIGHVLLGVLYVIAGVYAFSSLQQTAVFLALFLTAMVGFMWIVEGFTALFTLARAKSKTLTIMFAIISVLAGFTLLSSLVWGAVFLWWFLGISLVVLGALNVVRAAVGPRD</sequence>
<feature type="transmembrane region" description="Helical" evidence="2">
    <location>
        <begin position="113"/>
        <end position="138"/>
    </location>
</feature>
<feature type="transmembrane region" description="Helical" evidence="2">
    <location>
        <begin position="172"/>
        <end position="192"/>
    </location>
</feature>
<feature type="transmembrane region" description="Helical" evidence="2">
    <location>
        <begin position="54"/>
        <end position="78"/>
    </location>
</feature>
<dbReference type="EMBL" id="JANWTC010000008">
    <property type="protein sequence ID" value="MCS5480195.1"/>
    <property type="molecule type" value="Genomic_DNA"/>
</dbReference>
<keyword evidence="4" id="KW-1185">Reference proteome</keyword>
<dbReference type="PANTHER" id="PTHR34989:SF1">
    <property type="entry name" value="PROTEIN HDED"/>
    <property type="match status" value="1"/>
</dbReference>
<organism evidence="3 4">
    <name type="scientific">Corynebacterium lemuris</name>
    <dbReference type="NCBI Taxonomy" id="1859292"/>
    <lineage>
        <taxon>Bacteria</taxon>
        <taxon>Bacillati</taxon>
        <taxon>Actinomycetota</taxon>
        <taxon>Actinomycetes</taxon>
        <taxon>Mycobacteriales</taxon>
        <taxon>Corynebacteriaceae</taxon>
        <taxon>Corynebacterium</taxon>
    </lineage>
</organism>
<reference evidence="3 4" key="1">
    <citation type="submission" date="2022-08" db="EMBL/GenBank/DDBJ databases">
        <title>YIM 101645 draft genome.</title>
        <authorList>
            <person name="Chen X."/>
        </authorList>
    </citation>
    <scope>NUCLEOTIDE SEQUENCE [LARGE SCALE GENOMIC DNA]</scope>
    <source>
        <strain evidence="3 4">YIM 101645</strain>
    </source>
</reference>
<evidence type="ECO:0000256" key="2">
    <source>
        <dbReference type="SAM" id="Phobius"/>
    </source>
</evidence>
<gene>
    <name evidence="3" type="ORF">NYP18_11065</name>
</gene>
<feature type="transmembrane region" description="Helical" evidence="2">
    <location>
        <begin position="145"/>
        <end position="166"/>
    </location>
</feature>
<feature type="region of interest" description="Disordered" evidence="1">
    <location>
        <begin position="1"/>
        <end position="22"/>
    </location>
</feature>
<dbReference type="InterPro" id="IPR052712">
    <property type="entry name" value="Acid_resist_chaperone_HdeD"/>
</dbReference>
<comment type="caution">
    <text evidence="3">The sequence shown here is derived from an EMBL/GenBank/DDBJ whole genome shotgun (WGS) entry which is preliminary data.</text>
</comment>
<dbReference type="PANTHER" id="PTHR34989">
    <property type="entry name" value="PROTEIN HDED"/>
    <property type="match status" value="1"/>
</dbReference>
<name>A0ABT2FY69_9CORY</name>
<keyword evidence="2" id="KW-1133">Transmembrane helix</keyword>
<dbReference type="RefSeq" id="WP_259428257.1">
    <property type="nucleotide sequence ID" value="NZ_JANWTC010000008.1"/>
</dbReference>
<keyword evidence="2" id="KW-0472">Membrane</keyword>
<feature type="transmembrane region" description="Helical" evidence="2">
    <location>
        <begin position="90"/>
        <end position="107"/>
    </location>
</feature>
<dbReference type="InterPro" id="IPR005325">
    <property type="entry name" value="DUF308_memb"/>
</dbReference>
<evidence type="ECO:0000313" key="3">
    <source>
        <dbReference type="EMBL" id="MCS5480195.1"/>
    </source>
</evidence>
<feature type="transmembrane region" description="Helical" evidence="2">
    <location>
        <begin position="29"/>
        <end position="48"/>
    </location>
</feature>
<protein>
    <submittedName>
        <fullName evidence="3">DUF308 domain-containing protein</fullName>
    </submittedName>
</protein>
<accession>A0ABT2FY69</accession>
<evidence type="ECO:0000256" key="1">
    <source>
        <dbReference type="SAM" id="MobiDB-lite"/>
    </source>
</evidence>
<evidence type="ECO:0000313" key="4">
    <source>
        <dbReference type="Proteomes" id="UP001205965"/>
    </source>
</evidence>
<keyword evidence="2" id="KW-0812">Transmembrane</keyword>
<proteinExistence type="predicted"/>
<dbReference type="Proteomes" id="UP001205965">
    <property type="component" value="Unassembled WGS sequence"/>
</dbReference>
<dbReference type="Pfam" id="PF03729">
    <property type="entry name" value="DUF308"/>
    <property type="match status" value="2"/>
</dbReference>